<keyword evidence="9" id="KW-1185">Reference proteome</keyword>
<dbReference type="AlphaFoldDB" id="A0A1M6EXL7"/>
<dbReference type="OrthoDB" id="9762324at2"/>
<dbReference type="InterPro" id="IPR000917">
    <property type="entry name" value="Sulfatase_N"/>
</dbReference>
<keyword evidence="6" id="KW-0732">Signal</keyword>
<dbReference type="CDD" id="cd16025">
    <property type="entry name" value="PAS_like"/>
    <property type="match status" value="1"/>
</dbReference>
<evidence type="ECO:0000256" key="5">
    <source>
        <dbReference type="PIRSR" id="PIRSR600917-52"/>
    </source>
</evidence>
<evidence type="ECO:0000256" key="2">
    <source>
        <dbReference type="ARBA" id="ARBA00022723"/>
    </source>
</evidence>
<dbReference type="InterPro" id="IPR017850">
    <property type="entry name" value="Alkaline_phosphatase_core_sf"/>
</dbReference>
<dbReference type="SUPFAM" id="SSF53649">
    <property type="entry name" value="Alkaline phosphatase-like"/>
    <property type="match status" value="1"/>
</dbReference>
<evidence type="ECO:0000313" key="8">
    <source>
        <dbReference type="EMBL" id="SHI90237.1"/>
    </source>
</evidence>
<keyword evidence="2" id="KW-0479">Metal-binding</keyword>
<comment type="PTM">
    <text evidence="5">The conversion to 3-oxoalanine (also known as C-formylglycine, FGly), of a serine or cysteine residue in prokaryotes and of a cysteine residue in eukaryotes, is critical for catalytic activity.</text>
</comment>
<dbReference type="GO" id="GO:0016787">
    <property type="term" value="F:hydrolase activity"/>
    <property type="evidence" value="ECO:0007669"/>
    <property type="project" value="UniProtKB-KW"/>
</dbReference>
<dbReference type="Proteomes" id="UP000184052">
    <property type="component" value="Unassembled WGS sequence"/>
</dbReference>
<dbReference type="PANTHER" id="PTHR42693">
    <property type="entry name" value="ARYLSULFATASE FAMILY MEMBER"/>
    <property type="match status" value="1"/>
</dbReference>
<feature type="chain" id="PRO_5039690829" evidence="6">
    <location>
        <begin position="22"/>
        <end position="764"/>
    </location>
</feature>
<evidence type="ECO:0000256" key="3">
    <source>
        <dbReference type="ARBA" id="ARBA00022801"/>
    </source>
</evidence>
<gene>
    <name evidence="8" type="ORF">SAMN02745751_01279</name>
</gene>
<dbReference type="EMBL" id="FQZL01000008">
    <property type="protein sequence ID" value="SHI90237.1"/>
    <property type="molecule type" value="Genomic_DNA"/>
</dbReference>
<dbReference type="Gene3D" id="3.30.1120.10">
    <property type="match status" value="1"/>
</dbReference>
<evidence type="ECO:0000259" key="7">
    <source>
        <dbReference type="Pfam" id="PF00884"/>
    </source>
</evidence>
<evidence type="ECO:0000256" key="6">
    <source>
        <dbReference type="SAM" id="SignalP"/>
    </source>
</evidence>
<dbReference type="PROSITE" id="PS00523">
    <property type="entry name" value="SULFATASE_1"/>
    <property type="match status" value="1"/>
</dbReference>
<dbReference type="GO" id="GO:0046872">
    <property type="term" value="F:metal ion binding"/>
    <property type="evidence" value="ECO:0007669"/>
    <property type="project" value="UniProtKB-KW"/>
</dbReference>
<sequence length="764" mass="84522">MKRKKKSVHFAKTVAISSVIALSTSFVSGCSKAPTQEPEKPDNNASKANAITSVSTSEKLSNPNIVYLVIDDMGFSDLGCYGSEIKTPNIDELAESGIRYNNFNVCPVSSPTRASLLTGRNANEVGMGFVTSVNLEGRPAFQGRVAENAGTVMEVLNENGYGTYGIGKYHMCPEYEMSACGPYNSWPLAEGYERYYGFLDGETDQWHPMIVSGNELIESAYDDDYTLNDDLILHAKQMIGDQVSVYPDKPFFLNFAFGASHSPLQVPQKYIDMYAGVYDKGWDVLHQERFERMKEMGIIPGDANLAPADPAVQEWASLDVDTQQLFARMMETYAGFITQTDEKVGELIDYLKATGEYDNTLFVLMSDNGATGSGRVNGSDTFTRILARRLATVEEMLPEYDLIGSEDFAAVYPMGWGRVGNTPFKGYKAGLDAGGVRAPLIISCASADFADKGTIRPQYVDVSDITPTIYDLLGIMPPEELNGITQMPISGISMANTLYDADAPETRDTQYYFMYNNSSIYHDGWKAVAKHTMGTSFEEDVWALYNVTEDYSEITDVAAEYPEKLEELKELFLAEAEKHGNNMPLQEMPFGAPSPFSPQTLNNTFKYYPEMGHINARTAPSVAQNHTITISVDRANSNVEGTLVALGDNHGGFTMYIKDNKLVYELNEFDLSYKITSNIDVPTGESVLKYVYTSTAPFAGFGELYINDQKVGECPDIITVSLLTLEGLDVGRDLRQKVNEECPDFEGTIQYVQFDTQPFVPAKE</sequence>
<dbReference type="RefSeq" id="WP_073048756.1">
    <property type="nucleotide sequence ID" value="NZ_FQZL01000008.1"/>
</dbReference>
<accession>A0A1M6EXL7</accession>
<keyword evidence="3" id="KW-0378">Hydrolase</keyword>
<evidence type="ECO:0000256" key="4">
    <source>
        <dbReference type="ARBA" id="ARBA00022837"/>
    </source>
</evidence>
<dbReference type="InterPro" id="IPR050738">
    <property type="entry name" value="Sulfatase"/>
</dbReference>
<keyword evidence="4" id="KW-0106">Calcium</keyword>
<evidence type="ECO:0000256" key="1">
    <source>
        <dbReference type="ARBA" id="ARBA00008779"/>
    </source>
</evidence>
<feature type="domain" description="Sulfatase N-terminal" evidence="7">
    <location>
        <begin position="63"/>
        <end position="475"/>
    </location>
</feature>
<dbReference type="Gene3D" id="3.40.720.10">
    <property type="entry name" value="Alkaline Phosphatase, subunit A"/>
    <property type="match status" value="1"/>
</dbReference>
<dbReference type="PROSITE" id="PS51257">
    <property type="entry name" value="PROKAR_LIPOPROTEIN"/>
    <property type="match status" value="1"/>
</dbReference>
<dbReference type="PROSITE" id="PS00149">
    <property type="entry name" value="SULFATASE_2"/>
    <property type="match status" value="1"/>
</dbReference>
<name>A0A1M6EXL7_9FIRM</name>
<feature type="signal peptide" evidence="6">
    <location>
        <begin position="1"/>
        <end position="21"/>
    </location>
</feature>
<protein>
    <submittedName>
        <fullName evidence="8">Arylsulfatase</fullName>
    </submittedName>
</protein>
<proteinExistence type="inferred from homology"/>
<dbReference type="STRING" id="1121476.SAMN02745751_01279"/>
<evidence type="ECO:0000313" key="9">
    <source>
        <dbReference type="Proteomes" id="UP000184052"/>
    </source>
</evidence>
<comment type="similarity">
    <text evidence="1">Belongs to the sulfatase family.</text>
</comment>
<dbReference type="InterPro" id="IPR024607">
    <property type="entry name" value="Sulfatase_CS"/>
</dbReference>
<reference evidence="8 9" key="1">
    <citation type="submission" date="2016-11" db="EMBL/GenBank/DDBJ databases">
        <authorList>
            <person name="Jaros S."/>
            <person name="Januszkiewicz K."/>
            <person name="Wedrychowicz H."/>
        </authorList>
    </citation>
    <scope>NUCLEOTIDE SEQUENCE [LARGE SCALE GENOMIC DNA]</scope>
    <source>
        <strain evidence="8 9">DSM 17477</strain>
    </source>
</reference>
<dbReference type="Pfam" id="PF00884">
    <property type="entry name" value="Sulfatase"/>
    <property type="match status" value="1"/>
</dbReference>
<feature type="modified residue" description="3-oxoalanine (Ser)" evidence="5">
    <location>
        <position position="109"/>
    </location>
</feature>
<dbReference type="Gene3D" id="2.60.120.200">
    <property type="match status" value="1"/>
</dbReference>
<organism evidence="8 9">
    <name type="scientific">Dethiosulfatibacter aminovorans DSM 17477</name>
    <dbReference type="NCBI Taxonomy" id="1121476"/>
    <lineage>
        <taxon>Bacteria</taxon>
        <taxon>Bacillati</taxon>
        <taxon>Bacillota</taxon>
        <taxon>Tissierellia</taxon>
        <taxon>Dethiosulfatibacter</taxon>
    </lineage>
</organism>